<evidence type="ECO:0000313" key="7">
    <source>
        <dbReference type="EMBL" id="QGT79280.1"/>
    </source>
</evidence>
<feature type="transmembrane region" description="Helical" evidence="6">
    <location>
        <begin position="57"/>
        <end position="81"/>
    </location>
</feature>
<dbReference type="PANTHER" id="PTHR30250:SF11">
    <property type="entry name" value="O-ANTIGEN TRANSPORTER-RELATED"/>
    <property type="match status" value="1"/>
</dbReference>
<feature type="transmembrane region" description="Helical" evidence="6">
    <location>
        <begin position="387"/>
        <end position="413"/>
    </location>
</feature>
<dbReference type="Pfam" id="PF13440">
    <property type="entry name" value="Polysacc_synt_3"/>
    <property type="match status" value="1"/>
</dbReference>
<keyword evidence="4 6" id="KW-1133">Transmembrane helix</keyword>
<feature type="transmembrane region" description="Helical" evidence="6">
    <location>
        <begin position="194"/>
        <end position="216"/>
    </location>
</feature>
<dbReference type="KEGG" id="ghl:GM160_10490"/>
<dbReference type="InterPro" id="IPR050833">
    <property type="entry name" value="Poly_Biosynth_Transport"/>
</dbReference>
<name>A0A6I6D0P2_9GAMM</name>
<keyword evidence="2" id="KW-1003">Cell membrane</keyword>
<organism evidence="7 8">
    <name type="scientific">Guyparkeria halophila</name>
    <dbReference type="NCBI Taxonomy" id="47960"/>
    <lineage>
        <taxon>Bacteria</taxon>
        <taxon>Pseudomonadati</taxon>
        <taxon>Pseudomonadota</taxon>
        <taxon>Gammaproteobacteria</taxon>
        <taxon>Chromatiales</taxon>
        <taxon>Thioalkalibacteraceae</taxon>
        <taxon>Guyparkeria</taxon>
    </lineage>
</organism>
<evidence type="ECO:0000256" key="5">
    <source>
        <dbReference type="ARBA" id="ARBA00023136"/>
    </source>
</evidence>
<feature type="transmembrane region" description="Helical" evidence="6">
    <location>
        <begin position="236"/>
        <end position="256"/>
    </location>
</feature>
<evidence type="ECO:0000256" key="1">
    <source>
        <dbReference type="ARBA" id="ARBA00004651"/>
    </source>
</evidence>
<comment type="subcellular location">
    <subcellularLocation>
        <location evidence="1">Cell membrane</location>
        <topology evidence="1">Multi-pass membrane protein</topology>
    </subcellularLocation>
</comment>
<feature type="transmembrane region" description="Helical" evidence="6">
    <location>
        <begin position="320"/>
        <end position="345"/>
    </location>
</feature>
<dbReference type="AlphaFoldDB" id="A0A6I6D0P2"/>
<feature type="transmembrane region" description="Helical" evidence="6">
    <location>
        <begin position="102"/>
        <end position="124"/>
    </location>
</feature>
<dbReference type="PANTHER" id="PTHR30250">
    <property type="entry name" value="PST FAMILY PREDICTED COLANIC ACID TRANSPORTER"/>
    <property type="match status" value="1"/>
</dbReference>
<sequence>MKSSHQRRITLWSNEELWGQLLRGGVGSLLARIAEVLLGLAVVILLARLLGAPGYGVYTFVFALASLLSVMARGGLVPLVIRETARGQQCGNWGEVKGIWRWATAISLMMSLLFASGGIIGLGLGWGQGEALRETLFWGLALIPIMTLVGIRAASLIGLRHVLAGIFPEQVLRPAILVVFLFGVLFLSENGVSPGQAMGLTVLAGTVSLFVGFWFLNRYRPSELDAATPVYRSRVWLGAAFPLLLTQGFEQINRYADVLMLGVLAATEDVGVYRVAAQGALLVSLALFALTMVVGPFAARIHAEGDIARLQTLARRTAQGALGVAVPATLLFALVGEWLLVTLFGDEFAPAYWPLLILALGQLVNTGFGPVGILLNMTGFERDVTRAVAVAAGLNVLLNLLLIPSFGVIGAAVATSASLAFWNVWLWLVAHWRLGIRCSAF</sequence>
<dbReference type="RefSeq" id="WP_156575001.1">
    <property type="nucleotide sequence ID" value="NZ_CP046415.1"/>
</dbReference>
<evidence type="ECO:0000256" key="2">
    <source>
        <dbReference type="ARBA" id="ARBA00022475"/>
    </source>
</evidence>
<reference evidence="7 8" key="1">
    <citation type="submission" date="2019-11" db="EMBL/GenBank/DDBJ databases">
        <authorList>
            <person name="Zhang J."/>
            <person name="Sun C."/>
        </authorList>
    </citation>
    <scope>NUCLEOTIDE SEQUENCE [LARGE SCALE GENOMIC DNA]</scope>
    <source>
        <strain evidence="8">sp2</strain>
    </source>
</reference>
<evidence type="ECO:0000313" key="8">
    <source>
        <dbReference type="Proteomes" id="UP000427716"/>
    </source>
</evidence>
<evidence type="ECO:0000256" key="4">
    <source>
        <dbReference type="ARBA" id="ARBA00022989"/>
    </source>
</evidence>
<feature type="transmembrane region" description="Helical" evidence="6">
    <location>
        <begin position="136"/>
        <end position="159"/>
    </location>
</feature>
<dbReference type="Proteomes" id="UP000427716">
    <property type="component" value="Chromosome"/>
</dbReference>
<proteinExistence type="predicted"/>
<keyword evidence="3 6" id="KW-0812">Transmembrane</keyword>
<keyword evidence="8" id="KW-1185">Reference proteome</keyword>
<accession>A0A6I6D0P2</accession>
<dbReference type="CDD" id="cd13128">
    <property type="entry name" value="MATE_Wzx_like"/>
    <property type="match status" value="1"/>
</dbReference>
<feature type="transmembrane region" description="Helical" evidence="6">
    <location>
        <begin position="171"/>
        <end position="188"/>
    </location>
</feature>
<protein>
    <submittedName>
        <fullName evidence="7">Oligosaccharide flippase family protein</fullName>
    </submittedName>
</protein>
<dbReference type="GO" id="GO:0005886">
    <property type="term" value="C:plasma membrane"/>
    <property type="evidence" value="ECO:0007669"/>
    <property type="project" value="UniProtKB-SubCell"/>
</dbReference>
<feature type="transmembrane region" description="Helical" evidence="6">
    <location>
        <begin position="29"/>
        <end position="51"/>
    </location>
</feature>
<feature type="transmembrane region" description="Helical" evidence="6">
    <location>
        <begin position="351"/>
        <end position="375"/>
    </location>
</feature>
<feature type="transmembrane region" description="Helical" evidence="6">
    <location>
        <begin position="276"/>
        <end position="299"/>
    </location>
</feature>
<gene>
    <name evidence="7" type="ORF">GM160_10490</name>
</gene>
<feature type="transmembrane region" description="Helical" evidence="6">
    <location>
        <begin position="419"/>
        <end position="436"/>
    </location>
</feature>
<dbReference type="EMBL" id="CP046415">
    <property type="protein sequence ID" value="QGT79280.1"/>
    <property type="molecule type" value="Genomic_DNA"/>
</dbReference>
<keyword evidence="5 6" id="KW-0472">Membrane</keyword>
<evidence type="ECO:0000256" key="3">
    <source>
        <dbReference type="ARBA" id="ARBA00022692"/>
    </source>
</evidence>
<evidence type="ECO:0000256" key="6">
    <source>
        <dbReference type="SAM" id="Phobius"/>
    </source>
</evidence>